<proteinExistence type="predicted"/>
<evidence type="ECO:0000256" key="1">
    <source>
        <dbReference type="SAM" id="Phobius"/>
    </source>
</evidence>
<keyword evidence="1" id="KW-1133">Transmembrane helix</keyword>
<gene>
    <name evidence="2" type="ORF">SAMN04488127_1826</name>
</gene>
<feature type="transmembrane region" description="Helical" evidence="1">
    <location>
        <begin position="65"/>
        <end position="88"/>
    </location>
</feature>
<dbReference type="STRING" id="426757.SAMN04488127_1826"/>
<accession>A0A1H6Z0M5</accession>
<evidence type="ECO:0000313" key="2">
    <source>
        <dbReference type="EMBL" id="SEJ44927.1"/>
    </source>
</evidence>
<dbReference type="Pfam" id="PF14150">
    <property type="entry name" value="YesK"/>
    <property type="match status" value="1"/>
</dbReference>
<protein>
    <submittedName>
        <fullName evidence="2">YesK-like protein</fullName>
    </submittedName>
</protein>
<keyword evidence="1" id="KW-0472">Membrane</keyword>
<evidence type="ECO:0000313" key="3">
    <source>
        <dbReference type="Proteomes" id="UP000199200"/>
    </source>
</evidence>
<reference evidence="3" key="1">
    <citation type="submission" date="2016-10" db="EMBL/GenBank/DDBJ databases">
        <authorList>
            <person name="Varghese N."/>
            <person name="Submissions S."/>
        </authorList>
    </citation>
    <scope>NUCLEOTIDE SEQUENCE [LARGE SCALE GENOMIC DNA]</scope>
    <source>
        <strain evidence="3">CGMCC 1.6763</strain>
    </source>
</reference>
<keyword evidence="1" id="KW-0812">Transmembrane</keyword>
<dbReference type="EMBL" id="FNZF01000003">
    <property type="protein sequence ID" value="SEJ44927.1"/>
    <property type="molecule type" value="Genomic_DNA"/>
</dbReference>
<sequence length="97" mass="10566">MVAGFEVFIYIALGVTLLLVISSIILQKSIPEKKTQLLKFGYLGLLVISIGIFIFSFYIGAWEGIGYGFMAVSIFVGTVLGVLINSMVNSVILSKNR</sequence>
<dbReference type="InterPro" id="IPR025434">
    <property type="entry name" value="YesK-like"/>
</dbReference>
<dbReference type="AlphaFoldDB" id="A0A1H6Z0M5"/>
<keyword evidence="3" id="KW-1185">Reference proteome</keyword>
<name>A0A1H6Z0M5_9BACL</name>
<organism evidence="2 3">
    <name type="scientific">Bhargavaea ginsengi</name>
    <dbReference type="NCBI Taxonomy" id="426757"/>
    <lineage>
        <taxon>Bacteria</taxon>
        <taxon>Bacillati</taxon>
        <taxon>Bacillota</taxon>
        <taxon>Bacilli</taxon>
        <taxon>Bacillales</taxon>
        <taxon>Caryophanaceae</taxon>
        <taxon>Bhargavaea</taxon>
    </lineage>
</organism>
<dbReference type="Proteomes" id="UP000199200">
    <property type="component" value="Unassembled WGS sequence"/>
</dbReference>
<feature type="transmembrane region" description="Helical" evidence="1">
    <location>
        <begin position="7"/>
        <end position="26"/>
    </location>
</feature>
<feature type="transmembrane region" description="Helical" evidence="1">
    <location>
        <begin position="38"/>
        <end position="59"/>
    </location>
</feature>